<dbReference type="OrthoDB" id="6372431at2759"/>
<dbReference type="GO" id="GO:0017111">
    <property type="term" value="F:ribonucleoside triphosphate phosphatase activity"/>
    <property type="evidence" value="ECO:0007669"/>
    <property type="project" value="TreeGrafter"/>
</dbReference>
<keyword evidence="7" id="KW-0732">Signal</keyword>
<keyword evidence="2" id="KW-0378">Hydrolase</keyword>
<keyword evidence="6" id="KW-1133">Transmembrane helix</keyword>
<feature type="region of interest" description="Disordered" evidence="5">
    <location>
        <begin position="1233"/>
        <end position="1260"/>
    </location>
</feature>
<feature type="chain" id="PRO_5012529038" evidence="7">
    <location>
        <begin position="27"/>
        <end position="1321"/>
    </location>
</feature>
<evidence type="ECO:0000256" key="7">
    <source>
        <dbReference type="SAM" id="SignalP"/>
    </source>
</evidence>
<dbReference type="Proteomes" id="UP000192578">
    <property type="component" value="Unassembled WGS sequence"/>
</dbReference>
<evidence type="ECO:0000256" key="2">
    <source>
        <dbReference type="ARBA" id="ARBA00022801"/>
    </source>
</evidence>
<feature type="active site" description="Proton acceptor" evidence="3">
    <location>
        <position position="199"/>
    </location>
</feature>
<protein>
    <submittedName>
        <fullName evidence="10">Ectonucleoside triphosphate diphosphohydrolase 2</fullName>
    </submittedName>
</protein>
<keyword evidence="6" id="KW-0472">Membrane</keyword>
<dbReference type="GO" id="GO:0009134">
    <property type="term" value="P:nucleoside diphosphate catabolic process"/>
    <property type="evidence" value="ECO:0007669"/>
    <property type="project" value="TreeGrafter"/>
</dbReference>
<feature type="compositionally biased region" description="Low complexity" evidence="5">
    <location>
        <begin position="1235"/>
        <end position="1260"/>
    </location>
</feature>
<dbReference type="InterPro" id="IPR058831">
    <property type="entry name" value="LolA-like_dom_2nd"/>
</dbReference>
<dbReference type="GO" id="GO:0005886">
    <property type="term" value="C:plasma membrane"/>
    <property type="evidence" value="ECO:0007669"/>
    <property type="project" value="TreeGrafter"/>
</dbReference>
<feature type="domain" description="DUF7959" evidence="9">
    <location>
        <begin position="1133"/>
        <end position="1229"/>
    </location>
</feature>
<evidence type="ECO:0000256" key="3">
    <source>
        <dbReference type="PIRSR" id="PIRSR600407-1"/>
    </source>
</evidence>
<dbReference type="Gene3D" id="3.30.420.150">
    <property type="entry name" value="Exopolyphosphatase. Domain 2"/>
    <property type="match status" value="1"/>
</dbReference>
<dbReference type="Gene3D" id="3.30.420.40">
    <property type="match status" value="1"/>
</dbReference>
<dbReference type="Pfam" id="PF01150">
    <property type="entry name" value="GDA1_CD39"/>
    <property type="match status" value="1"/>
</dbReference>
<dbReference type="PANTHER" id="PTHR11782:SF83">
    <property type="entry name" value="GUANOSINE-DIPHOSPHATASE"/>
    <property type="match status" value="1"/>
</dbReference>
<dbReference type="GO" id="GO:0045134">
    <property type="term" value="F:UDP phosphatase activity"/>
    <property type="evidence" value="ECO:0007669"/>
    <property type="project" value="TreeGrafter"/>
</dbReference>
<name>A0A1W0XF32_HYPEX</name>
<evidence type="ECO:0000256" key="4">
    <source>
        <dbReference type="PIRSR" id="PIRSR600407-2"/>
    </source>
</evidence>
<feature type="transmembrane region" description="Helical" evidence="6">
    <location>
        <begin position="559"/>
        <end position="583"/>
    </location>
</feature>
<evidence type="ECO:0000256" key="5">
    <source>
        <dbReference type="SAM" id="MobiDB-lite"/>
    </source>
</evidence>
<feature type="transmembrane region" description="Helical" evidence="6">
    <location>
        <begin position="1287"/>
        <end position="1309"/>
    </location>
</feature>
<comment type="caution">
    <text evidence="10">The sequence shown here is derived from an EMBL/GenBank/DDBJ whole genome shotgun (WGS) entry which is preliminary data.</text>
</comment>
<dbReference type="Pfam" id="PF25898">
    <property type="entry name" value="LolA_2nd_metazoa"/>
    <property type="match status" value="1"/>
</dbReference>
<dbReference type="InterPro" id="IPR000407">
    <property type="entry name" value="GDA1_CD39_NTPase"/>
</dbReference>
<reference evidence="11" key="1">
    <citation type="submission" date="2017-01" db="EMBL/GenBank/DDBJ databases">
        <title>Comparative genomics of anhydrobiosis in the tardigrade Hypsibius dujardini.</title>
        <authorList>
            <person name="Yoshida Y."/>
            <person name="Koutsovoulos G."/>
            <person name="Laetsch D."/>
            <person name="Stevens L."/>
            <person name="Kumar S."/>
            <person name="Horikawa D."/>
            <person name="Ishino K."/>
            <person name="Komine S."/>
            <person name="Tomita M."/>
            <person name="Blaxter M."/>
            <person name="Arakawa K."/>
        </authorList>
    </citation>
    <scope>NUCLEOTIDE SEQUENCE [LARGE SCALE GENOMIC DNA]</scope>
    <source>
        <strain evidence="11">Z151</strain>
    </source>
</reference>
<gene>
    <name evidence="10" type="ORF">BV898_00100</name>
</gene>
<evidence type="ECO:0000259" key="9">
    <source>
        <dbReference type="Pfam" id="PF25899"/>
    </source>
</evidence>
<keyword evidence="4" id="KW-0547">Nucleotide-binding</keyword>
<dbReference type="GO" id="GO:0005524">
    <property type="term" value="F:ATP binding"/>
    <property type="evidence" value="ECO:0007669"/>
    <property type="project" value="UniProtKB-KW"/>
</dbReference>
<dbReference type="InterPro" id="IPR058265">
    <property type="entry name" value="DUF7959"/>
</dbReference>
<dbReference type="PANTHER" id="PTHR11782">
    <property type="entry name" value="ADENOSINE/GUANOSINE DIPHOSPHATASE"/>
    <property type="match status" value="1"/>
</dbReference>
<keyword evidence="4" id="KW-0067">ATP-binding</keyword>
<dbReference type="EMBL" id="MTYJ01000001">
    <property type="protein sequence ID" value="OQV25961.1"/>
    <property type="molecule type" value="Genomic_DNA"/>
</dbReference>
<dbReference type="GO" id="GO:0004382">
    <property type="term" value="F:GDP phosphatase activity"/>
    <property type="evidence" value="ECO:0007669"/>
    <property type="project" value="TreeGrafter"/>
</dbReference>
<sequence length="1321" mass="146157">MKLRHYSALILAVYFLGFLVNDYATAAPVSVNSVGTQTDSNGDPYGTLMNIELTRDSSGSIHAAPSVVTHNFLVIIDAGSSHTKLYVYKWPSAKIKGTGIVVEESNMDCKTILSNFKNQPEEAGPSLRECLNFAAMQVPQEIWRVTRVLLGATAGMRVLSASNETIAKAIMLSVSDYVGKRYQFVVEARNIAILSPENEGAFSWVSVNFAKGILKENANAEVEPSTRQPTWGSLDVGGASTQFSVEVIQTKVAPSFCVKSFGQEYKIYTKSFLCYGKNEAYRRYKALLIRSHNFTEPIVDPCRPAQFDTVVQFNDHFAKPCSNVTVADVHYKEKFVITGGADGDRCHDHVQELFRHTMDLNPSACPFQDGDCSFARIKKGTVRAKFLGTGALYYDTKNLRILSNDSFSLSPFDAAGFRAARKAYCSKSHEEIEQLIAAKPELKNFFIRHCFDATYEEVLLSSVYGLDDETLKEMIFSDNVNGIHIGWTLGWAVIMSTDDNCVGGWDLGRGGFAAYKQEPEEEMYTGPTTTYGWLMSPPTRRPSTDSTITAKGGWTPLEFYILGGSMTFGIIILVIPVGVVLFLRWRQRRRTLFTTTIDKARAPSHSLAAFEDVRLAGEGTKMRSAIFNVNLHRLVWTCDHSPKYHSHSKEENAQYESHSRSPTYDFSPYPECAKNESLEKKNVPKLASQFTIKVEGKTTDKDNKFEFFDSEGYYEAEGQRGATILYQDGKKTTYLYDFITGKAYDISYQTCQQQRLYPSGCNAYAIFIAELAGHSTAVADQCQFVGGPVNYLGDKETIRTIPVREWSQCVYDHKTRTLSISRYYYNKDNVTTPFGSANTPIRFENVVINGSSADQNKTFTYDFTYYVPTVEDEAVFLPESGTFCPNWTREVKAMPKLADQFTLNLLTVAQSAKEVHSLRMNFDYKKQLVTFITDSQSATRFPVTGNKSRSVYRSVHDYKSGLAFTSPFEPFSISRKSCNITIIDGSTMDSRTSTTSNTSAIHIRHANGLFGLNTDGWVYIGQKEFKDTDCDVWACLQPNVSGKSILVEAYWMQGKWTSNGEPVLYGMIQYESNLTNKKENETYTTVVSDYTSVPMPQRVFEVDSCLRTSHPIVLTFSLRVPDASNATTRSVAFTGALREALSLEMAISPLRLPDFTIRKPSDSQQQLQVYVTILEWVNVTARALPASVAQKDSREAVDALLKKVAANDLDLKINFNGQNQTVTILKNSTTGGADVTKPTVVPGPTSTTPSHSDAGSTVAPAGSPAAAAAAAAPAAVQDSGYTGGSMAGLAIAMILIGGVAGLVAGFLLWKRNTGIAYQVYD</sequence>
<evidence type="ECO:0000256" key="6">
    <source>
        <dbReference type="SAM" id="Phobius"/>
    </source>
</evidence>
<evidence type="ECO:0000259" key="8">
    <source>
        <dbReference type="Pfam" id="PF25898"/>
    </source>
</evidence>
<keyword evidence="11" id="KW-1185">Reference proteome</keyword>
<evidence type="ECO:0000313" key="11">
    <source>
        <dbReference type="Proteomes" id="UP000192578"/>
    </source>
</evidence>
<proteinExistence type="inferred from homology"/>
<comment type="similarity">
    <text evidence="1">Belongs to the GDA1/CD39 NTPase family.</text>
</comment>
<organism evidence="10 11">
    <name type="scientific">Hypsibius exemplaris</name>
    <name type="common">Freshwater tardigrade</name>
    <dbReference type="NCBI Taxonomy" id="2072580"/>
    <lineage>
        <taxon>Eukaryota</taxon>
        <taxon>Metazoa</taxon>
        <taxon>Ecdysozoa</taxon>
        <taxon>Tardigrada</taxon>
        <taxon>Eutardigrada</taxon>
        <taxon>Parachela</taxon>
        <taxon>Hypsibioidea</taxon>
        <taxon>Hypsibiidae</taxon>
        <taxon>Hypsibius</taxon>
    </lineage>
</organism>
<feature type="signal peptide" evidence="7">
    <location>
        <begin position="1"/>
        <end position="26"/>
    </location>
</feature>
<accession>A0A1W0XF32</accession>
<evidence type="ECO:0000256" key="1">
    <source>
        <dbReference type="ARBA" id="ARBA00009283"/>
    </source>
</evidence>
<feature type="binding site" evidence="4">
    <location>
        <begin position="238"/>
        <end position="242"/>
    </location>
    <ligand>
        <name>ATP</name>
        <dbReference type="ChEBI" id="CHEBI:30616"/>
    </ligand>
</feature>
<dbReference type="Pfam" id="PF25899">
    <property type="entry name" value="DUF7959"/>
    <property type="match status" value="1"/>
</dbReference>
<keyword evidence="6" id="KW-0812">Transmembrane</keyword>
<feature type="domain" description="LolA-like" evidence="8">
    <location>
        <begin position="880"/>
        <end position="1106"/>
    </location>
</feature>
<evidence type="ECO:0000313" key="10">
    <source>
        <dbReference type="EMBL" id="OQV25961.1"/>
    </source>
</evidence>